<dbReference type="PANTHER" id="PTHR43445:SF3">
    <property type="entry name" value="UDP-N-ACETYLMURAMATE--L-ALANINE LIGASE"/>
    <property type="match status" value="1"/>
</dbReference>
<evidence type="ECO:0000256" key="2">
    <source>
        <dbReference type="ARBA" id="ARBA00004752"/>
    </source>
</evidence>
<reference evidence="18" key="1">
    <citation type="journal article" date="2020" name="mSystems">
        <title>Genome- and Community-Level Interaction Insights into Carbon Utilization and Element Cycling Functions of Hydrothermarchaeota in Hydrothermal Sediment.</title>
        <authorList>
            <person name="Zhou Z."/>
            <person name="Liu Y."/>
            <person name="Xu W."/>
            <person name="Pan J."/>
            <person name="Luo Z.H."/>
            <person name="Li M."/>
        </authorList>
    </citation>
    <scope>NUCLEOTIDE SEQUENCE [LARGE SCALE GENOMIC DNA]</scope>
    <source>
        <strain evidence="18">HyVt-92</strain>
    </source>
</reference>
<evidence type="ECO:0000259" key="17">
    <source>
        <dbReference type="Pfam" id="PF08245"/>
    </source>
</evidence>
<evidence type="ECO:0000256" key="4">
    <source>
        <dbReference type="ARBA" id="ARBA00022490"/>
    </source>
</evidence>
<feature type="domain" description="Mur ligase N-terminal catalytic" evidence="15">
    <location>
        <begin position="3"/>
        <end position="101"/>
    </location>
</feature>
<dbReference type="EC" id="6.3.2.8" evidence="3 14"/>
<keyword evidence="10 14" id="KW-0573">Peptidoglycan synthesis</keyword>
<dbReference type="UniPathway" id="UPA00219"/>
<gene>
    <name evidence="14" type="primary">murC</name>
    <name evidence="18" type="ORF">ENL39_00195</name>
</gene>
<evidence type="ECO:0000256" key="14">
    <source>
        <dbReference type="HAMAP-Rule" id="MF_00046"/>
    </source>
</evidence>
<dbReference type="InterPro" id="IPR004101">
    <property type="entry name" value="Mur_ligase_C"/>
</dbReference>
<keyword evidence="5 14" id="KW-0436">Ligase</keyword>
<dbReference type="SUPFAM" id="SSF51984">
    <property type="entry name" value="MurCD N-terminal domain"/>
    <property type="match status" value="1"/>
</dbReference>
<dbReference type="GO" id="GO:0071555">
    <property type="term" value="P:cell wall organization"/>
    <property type="evidence" value="ECO:0007669"/>
    <property type="project" value="UniProtKB-KW"/>
</dbReference>
<evidence type="ECO:0000256" key="12">
    <source>
        <dbReference type="ARBA" id="ARBA00023316"/>
    </source>
</evidence>
<proteinExistence type="inferred from homology"/>
<dbReference type="Proteomes" id="UP000886070">
    <property type="component" value="Unassembled WGS sequence"/>
</dbReference>
<keyword evidence="4 14" id="KW-0963">Cytoplasm</keyword>
<dbReference type="PANTHER" id="PTHR43445">
    <property type="entry name" value="UDP-N-ACETYLMURAMATE--L-ALANINE LIGASE-RELATED"/>
    <property type="match status" value="1"/>
</dbReference>
<comment type="similarity">
    <text evidence="14">Belongs to the MurCDEF family.</text>
</comment>
<feature type="domain" description="Mur ligase C-terminal" evidence="16">
    <location>
        <begin position="310"/>
        <end position="439"/>
    </location>
</feature>
<comment type="caution">
    <text evidence="18">The sequence shown here is derived from an EMBL/GenBank/DDBJ whole genome shotgun (WGS) entry which is preliminary data.</text>
</comment>
<dbReference type="EMBL" id="DRTT01000005">
    <property type="protein sequence ID" value="HHF97897.1"/>
    <property type="molecule type" value="Genomic_DNA"/>
</dbReference>
<dbReference type="Gene3D" id="3.40.1190.10">
    <property type="entry name" value="Mur-like, catalytic domain"/>
    <property type="match status" value="1"/>
</dbReference>
<keyword evidence="9 14" id="KW-0133">Cell shape</keyword>
<dbReference type="InterPro" id="IPR050061">
    <property type="entry name" value="MurCDEF_pg_biosynth"/>
</dbReference>
<evidence type="ECO:0000256" key="3">
    <source>
        <dbReference type="ARBA" id="ARBA00012211"/>
    </source>
</evidence>
<feature type="binding site" evidence="14">
    <location>
        <begin position="108"/>
        <end position="114"/>
    </location>
    <ligand>
        <name>ATP</name>
        <dbReference type="ChEBI" id="CHEBI:30616"/>
    </ligand>
</feature>
<keyword evidence="11 14" id="KW-0131">Cell cycle</keyword>
<evidence type="ECO:0000256" key="7">
    <source>
        <dbReference type="ARBA" id="ARBA00022741"/>
    </source>
</evidence>
<dbReference type="Gene3D" id="3.40.50.720">
    <property type="entry name" value="NAD(P)-binding Rossmann-like Domain"/>
    <property type="match status" value="1"/>
</dbReference>
<dbReference type="SUPFAM" id="SSF53244">
    <property type="entry name" value="MurD-like peptide ligases, peptide-binding domain"/>
    <property type="match status" value="1"/>
</dbReference>
<dbReference type="GO" id="GO:0051301">
    <property type="term" value="P:cell division"/>
    <property type="evidence" value="ECO:0007669"/>
    <property type="project" value="UniProtKB-KW"/>
</dbReference>
<dbReference type="Pfam" id="PF01225">
    <property type="entry name" value="Mur_ligase"/>
    <property type="match status" value="1"/>
</dbReference>
<dbReference type="InterPro" id="IPR005758">
    <property type="entry name" value="UDP-N-AcMur_Ala_ligase_MurC"/>
</dbReference>
<dbReference type="Pfam" id="PF02875">
    <property type="entry name" value="Mur_ligase_C"/>
    <property type="match status" value="1"/>
</dbReference>
<comment type="subcellular location">
    <subcellularLocation>
        <location evidence="1 14">Cytoplasm</location>
    </subcellularLocation>
</comment>
<evidence type="ECO:0000256" key="8">
    <source>
        <dbReference type="ARBA" id="ARBA00022840"/>
    </source>
</evidence>
<dbReference type="NCBIfam" id="TIGR01082">
    <property type="entry name" value="murC"/>
    <property type="match status" value="1"/>
</dbReference>
<dbReference type="InterPro" id="IPR013221">
    <property type="entry name" value="Mur_ligase_cen"/>
</dbReference>
<dbReference type="GO" id="GO:0005524">
    <property type="term" value="F:ATP binding"/>
    <property type="evidence" value="ECO:0007669"/>
    <property type="project" value="UniProtKB-UniRule"/>
</dbReference>
<dbReference type="AlphaFoldDB" id="A0A7V5HZU9"/>
<evidence type="ECO:0000256" key="10">
    <source>
        <dbReference type="ARBA" id="ARBA00022984"/>
    </source>
</evidence>
<evidence type="ECO:0000256" key="13">
    <source>
        <dbReference type="ARBA" id="ARBA00047833"/>
    </source>
</evidence>
<dbReference type="GO" id="GO:0009252">
    <property type="term" value="P:peptidoglycan biosynthetic process"/>
    <property type="evidence" value="ECO:0007669"/>
    <property type="project" value="UniProtKB-UniRule"/>
</dbReference>
<dbReference type="Pfam" id="PF08245">
    <property type="entry name" value="Mur_ligase_M"/>
    <property type="match status" value="1"/>
</dbReference>
<keyword evidence="6 14" id="KW-0132">Cell division</keyword>
<comment type="catalytic activity">
    <reaction evidence="13 14">
        <text>UDP-N-acetyl-alpha-D-muramate + L-alanine + ATP = UDP-N-acetyl-alpha-D-muramoyl-L-alanine + ADP + phosphate + H(+)</text>
        <dbReference type="Rhea" id="RHEA:23372"/>
        <dbReference type="ChEBI" id="CHEBI:15378"/>
        <dbReference type="ChEBI" id="CHEBI:30616"/>
        <dbReference type="ChEBI" id="CHEBI:43474"/>
        <dbReference type="ChEBI" id="CHEBI:57972"/>
        <dbReference type="ChEBI" id="CHEBI:70757"/>
        <dbReference type="ChEBI" id="CHEBI:83898"/>
        <dbReference type="ChEBI" id="CHEBI:456216"/>
        <dbReference type="EC" id="6.3.2.8"/>
    </reaction>
</comment>
<feature type="domain" description="Mur ligase central" evidence="17">
    <location>
        <begin position="106"/>
        <end position="287"/>
    </location>
</feature>
<name>A0A7V5HZU9_UNCAE</name>
<accession>A0A7V5HZU9</accession>
<evidence type="ECO:0000313" key="18">
    <source>
        <dbReference type="EMBL" id="HHF97897.1"/>
    </source>
</evidence>
<dbReference type="InterPro" id="IPR036615">
    <property type="entry name" value="Mur_ligase_C_dom_sf"/>
</dbReference>
<keyword evidence="7 14" id="KW-0547">Nucleotide-binding</keyword>
<organism evidence="18">
    <name type="scientific">Aerophobetes bacterium</name>
    <dbReference type="NCBI Taxonomy" id="2030807"/>
    <lineage>
        <taxon>Bacteria</taxon>
        <taxon>Candidatus Aerophobota</taxon>
    </lineage>
</organism>
<protein>
    <recommendedName>
        <fullName evidence="3 14">UDP-N-acetylmuramate--L-alanine ligase</fullName>
        <ecNumber evidence="3 14">6.3.2.8</ecNumber>
    </recommendedName>
    <alternativeName>
        <fullName evidence="14">UDP-N-acetylmuramoyl-L-alanine synthetase</fullName>
    </alternativeName>
</protein>
<comment type="function">
    <text evidence="14">Cell wall formation.</text>
</comment>
<evidence type="ECO:0000256" key="9">
    <source>
        <dbReference type="ARBA" id="ARBA00022960"/>
    </source>
</evidence>
<dbReference type="HAMAP" id="MF_00046">
    <property type="entry name" value="MurC"/>
    <property type="match status" value="1"/>
</dbReference>
<evidence type="ECO:0000259" key="16">
    <source>
        <dbReference type="Pfam" id="PF02875"/>
    </source>
</evidence>
<dbReference type="Gene3D" id="3.90.190.20">
    <property type="entry name" value="Mur ligase, C-terminal domain"/>
    <property type="match status" value="1"/>
</dbReference>
<comment type="pathway">
    <text evidence="2 14">Cell wall biogenesis; peptidoglycan biosynthesis.</text>
</comment>
<evidence type="ECO:0000259" key="15">
    <source>
        <dbReference type="Pfam" id="PF01225"/>
    </source>
</evidence>
<evidence type="ECO:0000256" key="1">
    <source>
        <dbReference type="ARBA" id="ARBA00004496"/>
    </source>
</evidence>
<keyword evidence="12 14" id="KW-0961">Cell wall biogenesis/degradation</keyword>
<keyword evidence="8 14" id="KW-0067">ATP-binding</keyword>
<dbReference type="SUPFAM" id="SSF53623">
    <property type="entry name" value="MurD-like peptide ligases, catalytic domain"/>
    <property type="match status" value="1"/>
</dbReference>
<dbReference type="GO" id="GO:0005737">
    <property type="term" value="C:cytoplasm"/>
    <property type="evidence" value="ECO:0007669"/>
    <property type="project" value="UniProtKB-SubCell"/>
</dbReference>
<sequence>MMHVYFVGVGGIGMSGLARILLESGYKVSGSDLRKTEIIRRLCEEGMTFYSGHKKEHVKGKDLVIFSSAIKQDNPEIIQAKLEGIPLISRGRFVAEIANLKKSIVIAGTHGKTTTTALISELLLDAEKDPTILVGGVLKRIDSNSRFGRGEWMIVESDESDGSFLFHHPDIAVITNIEKDHLDFYHSFQNILQAFSKFIDRIKPEGVGIFNFDDPALFYLLTTKKKRKGKILTYGLSSKADIWAKNIDLKPLQASFEVMFKKNLLGKVEVPLAGFHNVYNCLAVIGVGIFLGIDWKKIKKALFHFEGIKRRLEKVGEMGKIPVFDDYAHHPTEIKAVLKELKRLKRRIIAIFQPHRYTRTKLLLSEFAPAFDEADVLVLLPIYPAGELPISGIDGKSFFEHVKKKRKLPTYFFSSKKDVINFIRENLKRNDLIVTVGAGDVTYLSQEILSSKFTLEE</sequence>
<dbReference type="GO" id="GO:0008360">
    <property type="term" value="P:regulation of cell shape"/>
    <property type="evidence" value="ECO:0007669"/>
    <property type="project" value="UniProtKB-KW"/>
</dbReference>
<dbReference type="InterPro" id="IPR000713">
    <property type="entry name" value="Mur_ligase_N"/>
</dbReference>
<dbReference type="GO" id="GO:0008763">
    <property type="term" value="F:UDP-N-acetylmuramate-L-alanine ligase activity"/>
    <property type="evidence" value="ECO:0007669"/>
    <property type="project" value="UniProtKB-UniRule"/>
</dbReference>
<evidence type="ECO:0000256" key="5">
    <source>
        <dbReference type="ARBA" id="ARBA00022598"/>
    </source>
</evidence>
<dbReference type="InterPro" id="IPR036565">
    <property type="entry name" value="Mur-like_cat_sf"/>
</dbReference>
<evidence type="ECO:0000256" key="11">
    <source>
        <dbReference type="ARBA" id="ARBA00023306"/>
    </source>
</evidence>
<evidence type="ECO:0000256" key="6">
    <source>
        <dbReference type="ARBA" id="ARBA00022618"/>
    </source>
</evidence>